<keyword evidence="1" id="KW-0472">Membrane</keyword>
<proteinExistence type="predicted"/>
<gene>
    <name evidence="2" type="ORF">B0H16DRAFT_1555819</name>
</gene>
<feature type="transmembrane region" description="Helical" evidence="1">
    <location>
        <begin position="97"/>
        <end position="119"/>
    </location>
</feature>
<dbReference type="AlphaFoldDB" id="A0AAD7IQX5"/>
<organism evidence="2 3">
    <name type="scientific">Mycena metata</name>
    <dbReference type="NCBI Taxonomy" id="1033252"/>
    <lineage>
        <taxon>Eukaryota</taxon>
        <taxon>Fungi</taxon>
        <taxon>Dikarya</taxon>
        <taxon>Basidiomycota</taxon>
        <taxon>Agaricomycotina</taxon>
        <taxon>Agaricomycetes</taxon>
        <taxon>Agaricomycetidae</taxon>
        <taxon>Agaricales</taxon>
        <taxon>Marasmiineae</taxon>
        <taxon>Mycenaceae</taxon>
        <taxon>Mycena</taxon>
    </lineage>
</organism>
<keyword evidence="1" id="KW-1133">Transmembrane helix</keyword>
<name>A0AAD7IQX5_9AGAR</name>
<comment type="caution">
    <text evidence="2">The sequence shown here is derived from an EMBL/GenBank/DDBJ whole genome shotgun (WGS) entry which is preliminary data.</text>
</comment>
<evidence type="ECO:0000313" key="3">
    <source>
        <dbReference type="Proteomes" id="UP001215598"/>
    </source>
</evidence>
<dbReference type="Proteomes" id="UP001215598">
    <property type="component" value="Unassembled WGS sequence"/>
</dbReference>
<accession>A0AAD7IQX5</accession>
<sequence>MPSATRLAFSDWLYEHPFGICVRVLCICALYVPAVLSQALYAGDLDVPLATAAPACIVLTLAMATFNAWLDYANVFTEPLLLFIVVAYQIARTDLNTLIFHIIVLLLFPATPVVWNCFLHVVGWRSRIINEPRCKELWLQMNYVYNGPEKYTAIPTIEEPVVAGGCELPSVHASRVTLLPIRRDRNNDSMV</sequence>
<keyword evidence="1" id="KW-0812">Transmembrane</keyword>
<keyword evidence="3" id="KW-1185">Reference proteome</keyword>
<dbReference type="EMBL" id="JARKIB010000078">
    <property type="protein sequence ID" value="KAJ7746963.1"/>
    <property type="molecule type" value="Genomic_DNA"/>
</dbReference>
<evidence type="ECO:0000256" key="1">
    <source>
        <dbReference type="SAM" id="Phobius"/>
    </source>
</evidence>
<evidence type="ECO:0000313" key="2">
    <source>
        <dbReference type="EMBL" id="KAJ7746963.1"/>
    </source>
</evidence>
<protein>
    <submittedName>
        <fullName evidence="2">Uncharacterized protein</fullName>
    </submittedName>
</protein>
<feature type="transmembrane region" description="Helical" evidence="1">
    <location>
        <begin position="20"/>
        <end position="41"/>
    </location>
</feature>
<feature type="transmembrane region" description="Helical" evidence="1">
    <location>
        <begin position="73"/>
        <end position="91"/>
    </location>
</feature>
<reference evidence="2" key="1">
    <citation type="submission" date="2023-03" db="EMBL/GenBank/DDBJ databases">
        <title>Massive genome expansion in bonnet fungi (Mycena s.s.) driven by repeated elements and novel gene families across ecological guilds.</title>
        <authorList>
            <consortium name="Lawrence Berkeley National Laboratory"/>
            <person name="Harder C.B."/>
            <person name="Miyauchi S."/>
            <person name="Viragh M."/>
            <person name="Kuo A."/>
            <person name="Thoen E."/>
            <person name="Andreopoulos B."/>
            <person name="Lu D."/>
            <person name="Skrede I."/>
            <person name="Drula E."/>
            <person name="Henrissat B."/>
            <person name="Morin E."/>
            <person name="Kohler A."/>
            <person name="Barry K."/>
            <person name="LaButti K."/>
            <person name="Morin E."/>
            <person name="Salamov A."/>
            <person name="Lipzen A."/>
            <person name="Mereny Z."/>
            <person name="Hegedus B."/>
            <person name="Baldrian P."/>
            <person name="Stursova M."/>
            <person name="Weitz H."/>
            <person name="Taylor A."/>
            <person name="Grigoriev I.V."/>
            <person name="Nagy L.G."/>
            <person name="Martin F."/>
            <person name="Kauserud H."/>
        </authorList>
    </citation>
    <scope>NUCLEOTIDE SEQUENCE</scope>
    <source>
        <strain evidence="2">CBHHK182m</strain>
    </source>
</reference>
<feature type="transmembrane region" description="Helical" evidence="1">
    <location>
        <begin position="47"/>
        <end position="66"/>
    </location>
</feature>